<dbReference type="InterPro" id="IPR001451">
    <property type="entry name" value="Hexapep"/>
</dbReference>
<comment type="similarity">
    <text evidence="1">Belongs to the transferase hexapeptide repeat family.</text>
</comment>
<dbReference type="Proteomes" id="UP000019222">
    <property type="component" value="Chromosome"/>
</dbReference>
<evidence type="ECO:0000313" key="4">
    <source>
        <dbReference type="EMBL" id="AHI23153.1"/>
    </source>
</evidence>
<dbReference type="InterPro" id="IPR018357">
    <property type="entry name" value="Hexapep_transf_CS"/>
</dbReference>
<keyword evidence="5" id="KW-1185">Reference proteome</keyword>
<evidence type="ECO:0008006" key="6">
    <source>
        <dbReference type="Google" id="ProtNLM"/>
    </source>
</evidence>
<dbReference type="HOGENOM" id="CLU_051638_3_4_11"/>
<dbReference type="PROSITE" id="PS00101">
    <property type="entry name" value="HEXAPEP_TRANSFERASES"/>
    <property type="match status" value="1"/>
</dbReference>
<evidence type="ECO:0000256" key="3">
    <source>
        <dbReference type="ARBA" id="ARBA00022737"/>
    </source>
</evidence>
<evidence type="ECO:0000256" key="1">
    <source>
        <dbReference type="ARBA" id="ARBA00007274"/>
    </source>
</evidence>
<dbReference type="InterPro" id="IPR011004">
    <property type="entry name" value="Trimer_LpxA-like_sf"/>
</dbReference>
<name>W5Y9E6_9CORY</name>
<dbReference type="eggNOG" id="COG0110">
    <property type="taxonomic scope" value="Bacteria"/>
</dbReference>
<dbReference type="PANTHER" id="PTHR23416">
    <property type="entry name" value="SIALIC ACID SYNTHASE-RELATED"/>
    <property type="match status" value="1"/>
</dbReference>
<dbReference type="RefSeq" id="WP_025253170.1">
    <property type="nucleotide sequence ID" value="NZ_CP004353.1"/>
</dbReference>
<dbReference type="Pfam" id="PF00132">
    <property type="entry name" value="Hexapep"/>
    <property type="match status" value="1"/>
</dbReference>
<accession>W5Y9E6</accession>
<dbReference type="PATRIC" id="fig|1224164.3.peg.1784"/>
<dbReference type="SUPFAM" id="SSF51161">
    <property type="entry name" value="Trimeric LpxA-like enzymes"/>
    <property type="match status" value="1"/>
</dbReference>
<dbReference type="EMBL" id="CP004353">
    <property type="protein sequence ID" value="AHI23153.1"/>
    <property type="molecule type" value="Genomic_DNA"/>
</dbReference>
<dbReference type="Gene3D" id="2.160.10.10">
    <property type="entry name" value="Hexapeptide repeat proteins"/>
    <property type="match status" value="1"/>
</dbReference>
<dbReference type="InterPro" id="IPR051159">
    <property type="entry name" value="Hexapeptide_acetyltransf"/>
</dbReference>
<organism evidence="4 5">
    <name type="scientific">Corynebacterium vitaeruminis DSM 20294</name>
    <dbReference type="NCBI Taxonomy" id="1224164"/>
    <lineage>
        <taxon>Bacteria</taxon>
        <taxon>Bacillati</taxon>
        <taxon>Actinomycetota</taxon>
        <taxon>Actinomycetes</taxon>
        <taxon>Mycobacteriales</taxon>
        <taxon>Corynebacteriaceae</taxon>
        <taxon>Corynebacterium</taxon>
    </lineage>
</organism>
<proteinExistence type="inferred from homology"/>
<dbReference type="Pfam" id="PF14602">
    <property type="entry name" value="Hexapep_2"/>
    <property type="match status" value="1"/>
</dbReference>
<gene>
    <name evidence="4" type="ORF">B843_08840</name>
</gene>
<dbReference type="STRING" id="1224164.B843_08840"/>
<sequence>MSEHSPQRLAELLRHLNQGLPLAAEHPLHEVMSAVAADNRMLTTRLNTLPLDAAEIRRIMEQITGTRLDEGFRLLPPFTTDFGRNIRFGRGVFVNSGARFQDQGGIEIGDGCFLGHNLVIATLNHDLRPSKRDVLLPAPVRLGEGVWVGANTTILPGVSIGDYAAIAAGSVVTRDVPAMTVAAGVPARVIKEIQR</sequence>
<evidence type="ECO:0000313" key="5">
    <source>
        <dbReference type="Proteomes" id="UP000019222"/>
    </source>
</evidence>
<keyword evidence="2" id="KW-0808">Transferase</keyword>
<reference evidence="4 5" key="1">
    <citation type="submission" date="2013-02" db="EMBL/GenBank/DDBJ databases">
        <title>The complete genome sequence of Corynebacterium vitaeruminis DSM 20294.</title>
        <authorList>
            <person name="Ruckert C."/>
            <person name="Albersmeier A."/>
            <person name="Kalinowski J."/>
        </authorList>
    </citation>
    <scope>NUCLEOTIDE SEQUENCE [LARGE SCALE GENOMIC DNA]</scope>
    <source>
        <strain evidence="5">ATCC 10234</strain>
    </source>
</reference>
<dbReference type="PANTHER" id="PTHR23416:SF23">
    <property type="entry name" value="ACETYLTRANSFERASE C18B11.09C-RELATED"/>
    <property type="match status" value="1"/>
</dbReference>
<dbReference type="KEGG" id="cvt:B843_08840"/>
<evidence type="ECO:0000256" key="2">
    <source>
        <dbReference type="ARBA" id="ARBA00022679"/>
    </source>
</evidence>
<dbReference type="AlphaFoldDB" id="W5Y9E6"/>
<dbReference type="GO" id="GO:0008374">
    <property type="term" value="F:O-acyltransferase activity"/>
    <property type="evidence" value="ECO:0007669"/>
    <property type="project" value="TreeGrafter"/>
</dbReference>
<protein>
    <recommendedName>
        <fullName evidence="6">Acetyltransferase</fullName>
    </recommendedName>
</protein>
<keyword evidence="3" id="KW-0677">Repeat</keyword>